<dbReference type="Proteomes" id="UP000184499">
    <property type="component" value="Unassembled WGS sequence"/>
</dbReference>
<dbReference type="AlphaFoldDB" id="A0A1L9U1J4"/>
<dbReference type="EMBL" id="KV878725">
    <property type="protein sequence ID" value="OJJ65529.1"/>
    <property type="molecule type" value="Genomic_DNA"/>
</dbReference>
<evidence type="ECO:0000313" key="1">
    <source>
        <dbReference type="EMBL" id="OJJ65529.1"/>
    </source>
</evidence>
<reference evidence="2" key="1">
    <citation type="journal article" date="2017" name="Genome Biol.">
        <title>Comparative genomics reveals high biological diversity and specific adaptations in the industrially and medically important fungal genus Aspergillus.</title>
        <authorList>
            <person name="de Vries R.P."/>
            <person name="Riley R."/>
            <person name="Wiebenga A."/>
            <person name="Aguilar-Osorio G."/>
            <person name="Amillis S."/>
            <person name="Uchima C.A."/>
            <person name="Anderluh G."/>
            <person name="Asadollahi M."/>
            <person name="Askin M."/>
            <person name="Barry K."/>
            <person name="Battaglia E."/>
            <person name="Bayram O."/>
            <person name="Benocci T."/>
            <person name="Braus-Stromeyer S.A."/>
            <person name="Caldana C."/>
            <person name="Canovas D."/>
            <person name="Cerqueira G.C."/>
            <person name="Chen F."/>
            <person name="Chen W."/>
            <person name="Choi C."/>
            <person name="Clum A."/>
            <person name="Dos Santos R.A."/>
            <person name="Damasio A.R."/>
            <person name="Diallinas G."/>
            <person name="Emri T."/>
            <person name="Fekete E."/>
            <person name="Flipphi M."/>
            <person name="Freyberg S."/>
            <person name="Gallo A."/>
            <person name="Gournas C."/>
            <person name="Habgood R."/>
            <person name="Hainaut M."/>
            <person name="Harispe M.L."/>
            <person name="Henrissat B."/>
            <person name="Hilden K.S."/>
            <person name="Hope R."/>
            <person name="Hossain A."/>
            <person name="Karabika E."/>
            <person name="Karaffa L."/>
            <person name="Karanyi Z."/>
            <person name="Krasevec N."/>
            <person name="Kuo A."/>
            <person name="Kusch H."/>
            <person name="LaButti K."/>
            <person name="Lagendijk E.L."/>
            <person name="Lapidus A."/>
            <person name="Levasseur A."/>
            <person name="Lindquist E."/>
            <person name="Lipzen A."/>
            <person name="Logrieco A.F."/>
            <person name="MacCabe A."/>
            <person name="Maekelae M.R."/>
            <person name="Malavazi I."/>
            <person name="Melin P."/>
            <person name="Meyer V."/>
            <person name="Mielnichuk N."/>
            <person name="Miskei M."/>
            <person name="Molnar A.P."/>
            <person name="Mule G."/>
            <person name="Ngan C.Y."/>
            <person name="Orejas M."/>
            <person name="Orosz E."/>
            <person name="Ouedraogo J.P."/>
            <person name="Overkamp K.M."/>
            <person name="Park H.-S."/>
            <person name="Perrone G."/>
            <person name="Piumi F."/>
            <person name="Punt P.J."/>
            <person name="Ram A.F."/>
            <person name="Ramon A."/>
            <person name="Rauscher S."/>
            <person name="Record E."/>
            <person name="Riano-Pachon D.M."/>
            <person name="Robert V."/>
            <person name="Roehrig J."/>
            <person name="Ruller R."/>
            <person name="Salamov A."/>
            <person name="Salih N.S."/>
            <person name="Samson R.A."/>
            <person name="Sandor E."/>
            <person name="Sanguinetti M."/>
            <person name="Schuetze T."/>
            <person name="Sepcic K."/>
            <person name="Shelest E."/>
            <person name="Sherlock G."/>
            <person name="Sophianopoulou V."/>
            <person name="Squina F.M."/>
            <person name="Sun H."/>
            <person name="Susca A."/>
            <person name="Todd R.B."/>
            <person name="Tsang A."/>
            <person name="Unkles S.E."/>
            <person name="van de Wiele N."/>
            <person name="van Rossen-Uffink D."/>
            <person name="Oliveira J.V."/>
            <person name="Vesth T.C."/>
            <person name="Visser J."/>
            <person name="Yu J.-H."/>
            <person name="Zhou M."/>
            <person name="Andersen M.R."/>
            <person name="Archer D.B."/>
            <person name="Baker S.E."/>
            <person name="Benoit I."/>
            <person name="Brakhage A.A."/>
            <person name="Braus G.H."/>
            <person name="Fischer R."/>
            <person name="Frisvad J.C."/>
            <person name="Goldman G.H."/>
            <person name="Houbraken J."/>
            <person name="Oakley B."/>
            <person name="Pocsi I."/>
            <person name="Scazzocchio C."/>
            <person name="Seiboth B."/>
            <person name="vanKuyk P.A."/>
            <person name="Wortman J."/>
            <person name="Dyer P.S."/>
            <person name="Grigoriev I.V."/>
        </authorList>
    </citation>
    <scope>NUCLEOTIDE SEQUENCE [LARGE SCALE GENOMIC DNA]</scope>
    <source>
        <strain evidence="2">CBS 101740 / IMI 381727 / IBT 21946</strain>
    </source>
</reference>
<keyword evidence="2" id="KW-1185">Reference proteome</keyword>
<organism evidence="1 2">
    <name type="scientific">Aspergillus brasiliensis (strain CBS 101740 / IMI 381727 / IBT 21946)</name>
    <dbReference type="NCBI Taxonomy" id="767769"/>
    <lineage>
        <taxon>Eukaryota</taxon>
        <taxon>Fungi</taxon>
        <taxon>Dikarya</taxon>
        <taxon>Ascomycota</taxon>
        <taxon>Pezizomycotina</taxon>
        <taxon>Eurotiomycetes</taxon>
        <taxon>Eurotiomycetidae</taxon>
        <taxon>Eurotiales</taxon>
        <taxon>Aspergillaceae</taxon>
        <taxon>Aspergillus</taxon>
        <taxon>Aspergillus subgen. Circumdati</taxon>
    </lineage>
</organism>
<gene>
    <name evidence="1" type="ORF">ASPBRDRAFT_533223</name>
</gene>
<dbReference type="VEuPathDB" id="FungiDB:ASPBRDRAFT_533223"/>
<proteinExistence type="predicted"/>
<sequence length="154" mass="17977">MCYFTIPEGALSFSTVFSGTAMASTTNTWFGTRKPLCRVVYGPPDRVRTDLIQCFFYRTVERCGFHQRKGNERRKYEAMTSNGLLWSLYNNLAFVFVRTGPYCLDFLARVEKIVGDISRVSLSGYCHLYVQNRVRSLYFLRPNYLPEYNVWGRL</sequence>
<dbReference type="RefSeq" id="XP_067472780.1">
    <property type="nucleotide sequence ID" value="XM_067627051.1"/>
</dbReference>
<dbReference type="OrthoDB" id="10367417at2759"/>
<accession>A0A1L9U1J4</accession>
<protein>
    <submittedName>
        <fullName evidence="1">Uncharacterized protein</fullName>
    </submittedName>
</protein>
<evidence type="ECO:0000313" key="2">
    <source>
        <dbReference type="Proteomes" id="UP000184499"/>
    </source>
</evidence>
<dbReference type="GeneID" id="93579539"/>
<name>A0A1L9U1J4_ASPBC</name>